<evidence type="ECO:0000313" key="2">
    <source>
        <dbReference type="EMBL" id="RJG51530.1"/>
    </source>
</evidence>
<comment type="caution">
    <text evidence="2">The sequence shown here is derived from an EMBL/GenBank/DDBJ whole genome shotgun (WGS) entry which is preliminary data.</text>
</comment>
<dbReference type="RefSeq" id="WP_119909054.1">
    <property type="nucleotide sequence ID" value="NZ_QZCH01000001.1"/>
</dbReference>
<dbReference type="InterPro" id="IPR018707">
    <property type="entry name" value="LpxR"/>
</dbReference>
<keyword evidence="1" id="KW-0732">Signal</keyword>
<protein>
    <submittedName>
        <fullName evidence="2">Lipid A deacylase LpxR family protein</fullName>
    </submittedName>
</protein>
<feature type="chain" id="PRO_5019394485" evidence="1">
    <location>
        <begin position="20"/>
        <end position="320"/>
    </location>
</feature>
<organism evidence="2 3">
    <name type="scientific">Motilimonas pumila</name>
    <dbReference type="NCBI Taxonomy" id="2303987"/>
    <lineage>
        <taxon>Bacteria</taxon>
        <taxon>Pseudomonadati</taxon>
        <taxon>Pseudomonadota</taxon>
        <taxon>Gammaproteobacteria</taxon>
        <taxon>Alteromonadales</taxon>
        <taxon>Alteromonadales genera incertae sedis</taxon>
        <taxon>Motilimonas</taxon>
    </lineage>
</organism>
<keyword evidence="3" id="KW-1185">Reference proteome</keyword>
<accession>A0A418YL39</accession>
<reference evidence="2 3" key="1">
    <citation type="submission" date="2018-09" db="EMBL/GenBank/DDBJ databases">
        <authorList>
            <person name="Wang F."/>
        </authorList>
    </citation>
    <scope>NUCLEOTIDE SEQUENCE [LARGE SCALE GENOMIC DNA]</scope>
    <source>
        <strain evidence="2 3">PLHSC7-2</strain>
    </source>
</reference>
<dbReference type="Proteomes" id="UP000283255">
    <property type="component" value="Unassembled WGS sequence"/>
</dbReference>
<gene>
    <name evidence="2" type="ORF">D1Z90_02015</name>
</gene>
<reference evidence="2 3" key="2">
    <citation type="submission" date="2019-01" db="EMBL/GenBank/DDBJ databases">
        <title>Motilimonas pumilus sp. nov., isolated from the gut of sea cucumber (Apostichopus japonicus).</title>
        <authorList>
            <person name="Wang F.-Q."/>
            <person name="Ren L.-H."/>
            <person name="Lin Y.-W."/>
            <person name="Sun G.-H."/>
            <person name="Du Z.-J."/>
            <person name="Zhao J.-X."/>
            <person name="Liu X.-J."/>
            <person name="Liu L.-J."/>
        </authorList>
    </citation>
    <scope>NUCLEOTIDE SEQUENCE [LARGE SCALE GENOMIC DNA]</scope>
    <source>
        <strain evidence="2 3">PLHSC7-2</strain>
    </source>
</reference>
<dbReference type="OrthoDB" id="9776275at2"/>
<feature type="signal peptide" evidence="1">
    <location>
        <begin position="1"/>
        <end position="19"/>
    </location>
</feature>
<dbReference type="Pfam" id="PF09982">
    <property type="entry name" value="LpxR"/>
    <property type="match status" value="1"/>
</dbReference>
<dbReference type="Gene3D" id="2.40.128.140">
    <property type="entry name" value="Outer membrane protein"/>
    <property type="match status" value="1"/>
</dbReference>
<evidence type="ECO:0000256" key="1">
    <source>
        <dbReference type="SAM" id="SignalP"/>
    </source>
</evidence>
<dbReference type="InterPro" id="IPR037107">
    <property type="entry name" value="Put_OMP_sf"/>
</dbReference>
<name>A0A418YL39_9GAMM</name>
<dbReference type="EMBL" id="QZCH01000001">
    <property type="protein sequence ID" value="RJG51530.1"/>
    <property type="molecule type" value="Genomic_DNA"/>
</dbReference>
<dbReference type="AlphaFoldDB" id="A0A418YL39"/>
<proteinExistence type="predicted"/>
<evidence type="ECO:0000313" key="3">
    <source>
        <dbReference type="Proteomes" id="UP000283255"/>
    </source>
</evidence>
<sequence>MKFLVFTLSILIYSPQIFASQWRLQVDNDIVLGQDGGYTSGLAISWLSEQMQLADTPKAAQWQSYLLFPLSGIKAQWGVSLQQGMWTPKDIAYNMPQPSDRPYAGVLTLSHHLALYQADTAQKSWLSLGVIGPSSGTASLQRHVHKWTGSTPPEGWQYQIEDEFVVQYAYEVDKLIFRSPKQAFGWDWSTFVYADVGNLRSELMTGLTFRYGQQLDFSFGLLSHRAGHLGFVKKSKQSSCWQVYSQLHLGYRFNDLTIDGDLPYSSNVEFESVRLGAKVGAWWQYSNWRLDVTMHLDHRDFQTDEEKWNGYGSLGIAWHY</sequence>